<keyword evidence="2" id="KW-0645">Protease</keyword>
<name>A0A8T4L6F2_9ARCH</name>
<keyword evidence="2" id="KW-0378">Hydrolase</keyword>
<dbReference type="InterPro" id="IPR008969">
    <property type="entry name" value="CarboxyPept-like_regulatory"/>
</dbReference>
<reference evidence="2" key="1">
    <citation type="submission" date="2021-03" db="EMBL/GenBank/DDBJ databases">
        <authorList>
            <person name="Jaffe A."/>
        </authorList>
    </citation>
    <scope>NUCLEOTIDE SEQUENCE</scope>
    <source>
        <strain evidence="2">RIFCSPLOWO2_01_FULL_AR10_48_17</strain>
    </source>
</reference>
<reference evidence="2" key="2">
    <citation type="submission" date="2021-05" db="EMBL/GenBank/DDBJ databases">
        <title>Protein family content uncovers lineage relationships and bacterial pathway maintenance mechanisms in DPANN archaea.</title>
        <authorList>
            <person name="Castelle C.J."/>
            <person name="Meheust R."/>
            <person name="Jaffe A.L."/>
            <person name="Seitz K."/>
            <person name="Gong X."/>
            <person name="Baker B.J."/>
            <person name="Banfield J.F."/>
        </authorList>
    </citation>
    <scope>NUCLEOTIDE SEQUENCE</scope>
    <source>
        <strain evidence="2">RIFCSPLOWO2_01_FULL_AR10_48_17</strain>
    </source>
</reference>
<evidence type="ECO:0000256" key="1">
    <source>
        <dbReference type="SAM" id="Phobius"/>
    </source>
</evidence>
<dbReference type="SUPFAM" id="SSF49478">
    <property type="entry name" value="Cna protein B-type domain"/>
    <property type="match status" value="1"/>
</dbReference>
<keyword evidence="1" id="KW-0812">Transmembrane</keyword>
<protein>
    <submittedName>
        <fullName evidence="2">Carboxypeptidase regulatory-like domain-containing protein</fullName>
    </submittedName>
</protein>
<accession>A0A8T4L6F2</accession>
<dbReference type="SUPFAM" id="SSF49464">
    <property type="entry name" value="Carboxypeptidase regulatory domain-like"/>
    <property type="match status" value="1"/>
</dbReference>
<keyword evidence="1" id="KW-1133">Transmembrane helix</keyword>
<proteinExistence type="predicted"/>
<dbReference type="Gene3D" id="2.60.40.10">
    <property type="entry name" value="Immunoglobulins"/>
    <property type="match status" value="2"/>
</dbReference>
<keyword evidence="2" id="KW-0121">Carboxypeptidase</keyword>
<dbReference type="Pfam" id="PF13620">
    <property type="entry name" value="CarboxypepD_reg"/>
    <property type="match status" value="1"/>
</dbReference>
<gene>
    <name evidence="2" type="ORF">J4215_02610</name>
</gene>
<evidence type="ECO:0000313" key="3">
    <source>
        <dbReference type="Proteomes" id="UP000675968"/>
    </source>
</evidence>
<comment type="caution">
    <text evidence="2">The sequence shown here is derived from an EMBL/GenBank/DDBJ whole genome shotgun (WGS) entry which is preliminary data.</text>
</comment>
<organism evidence="2 3">
    <name type="scientific">Candidatus Iainarchaeum sp</name>
    <dbReference type="NCBI Taxonomy" id="3101447"/>
    <lineage>
        <taxon>Archaea</taxon>
        <taxon>Candidatus Iainarchaeota</taxon>
        <taxon>Candidatus Iainarchaeia</taxon>
        <taxon>Candidatus Iainarchaeales</taxon>
        <taxon>Candidatus Iainarchaeaceae</taxon>
        <taxon>Candidatus Iainarchaeum</taxon>
    </lineage>
</organism>
<sequence>MGLGDSVKSFYLSLEDKYYSGLDWLDSKGVPVYGVVDAIESANIPSFPIFALLVLVILAGIGFVLIGGFSPAESNVSLSIVDEESNPVAAATVAAKIRDSTADPNSLISNVEGVVTFKVPFGTIVDVTVTKDGFAEAKESVSPNTAEFSKTIVLSESQSTDTRVIRIVNAADNSVYTAPISLRFSCIGNSSFSKEVTSQNGQVTVDGIPKNCGLLVAAVSTSGLSVGSGQIDLAAPSPVITVSEEQLITGTVKVVVAGETQKALSNINVRLLKQNGQSLGSQSTGETGIVSFEKVPIGKYFVRATDLGSPARFAEFDSSVKGTIKDVLENQSTEFAVTMEEKVLGKIKLLVRDSESLQPVSNVSVTLYKDKTELDVKSTGSDGKVEFSVGDTAPVYGLKLDHQSYLIATKASVGASDSVQEVLLEKLTSENGNSTEVSVVDQTNQPVENVKVVLKKLDGTIASEVLVTGSTGKARFSRLVPDTYYAFVSKEGIGENNSDSVAVTDRQLSKILVALEIGSGDFEVTVLDAGLQPLSGATVKAIDLYSQAVLATQSSQSDGKAKFSIRTDKRVFFEVTAPGFASFYTVSLSPQNGATRFVVSQLVADIAKLEVRWLGLAVGEEQVAEDSSTPPLKAGEKYTARLLLLIPKDTQLDEAGVHVRTGKSDVEAVNVLESDYLFISRINSAATGMIRGTTFSPPTGYAEDSTHLTTGDSKWANMVFSRPKGGAYQIEAEIVVRDNTPLGTTLEINYRGWGKTGSYVRFPTDRVLGENESAQGKQALYAVTNTKLYSVGPSSLCSGSFCTVISIQDLSQDLQTGVFDSFPAKPLTDYKLFFTIINNGSAAFGNAQVEVSTQTGGLVFDEYQITDSAGQRASGNASGAGSFSVPVNDFTQSSTIFGNVVFSTASEGITRLLITVKSSSSGVFQKAIDLEVEPLRDMNIDVLPKNIVSFLNNDLLVRATDRNSESGIPNVSIEIFQNDFRIASGVTDGSGVFRKTLQAPSPGSVFVLKAKKPGYKTVEQQLKVSPSILDVVPSSIEETLTTVGLFSLQKELIITNRTALDLTIREIRFNNDFNRLVRGRLSQNYAGQKLSQGIDSNVFVIIELTDDGKRLLQRQDVHGTLTIYVSDAENTATWANEIPVTVHIGFGGEVLEPKCLIISPDKTEVFSFGNAVTTQVLVANKCRADASFVPLQNLEAKVSWKGTGNEIGLFGLASTGETSASEESASFAGLSPSNGAYLSGVARFDAGATLSKIYRTTLEALNPNTENAFDLTFAPKPGIAGGSGIAVITFRAHHPANNGEELLSGSIEVPVNVNDLLRCIEIDRTQRLTVQSTPPGIGYGIYDQFGYGGSTNQGFGRFDYQGAQNYYGGYNNGTLGTGVYGGYGPGNVTVPPVGGASNANPTLVDYPERVQAFNYPYAGYSEPFYDTLSPYQGTSFGMPFNYSNAWRGQTNFFTVRNNCSIPVQIQLSPDPELLVDNAKFSLSPGNDQRVEIQSSNYYGSYRINVAGKAETGTDLPRKIASLNVDVMPADDPSRYRDCIKLSTTRFMFNDLVQRPVTAKVFNSCFGQGVRLDYDSVTFSNQAYGEIQAQSEGVNGLIQGVQVIDLSTRRMSGNQAQQVLEFEIYKNLSYRTQPGFPYQQAPQDDLYGLRIMATQAYNRVQSPGSLVVRYMTPEGMTQQKAFRVTLEDQWNLLNMLPMFSLGNPYIHPQQCLVEKALDFGSCLTDSDFAGKNTYSYSARRVLNVGGSQGGTGTGYGGVGSMYPYSPYANPAMVGNPSYGYNPYGTSPIGGYSGAQDPYLGNTFQPSNAPNALVQPYPYYNPSPTVSGYPNGQFGGQANMCGSVDSLILSGKEQGSVITKDGLRVTVAVATEGGVGGANAVRVTVDRSNVKAGRIEVNETLRAQVRRQTPLGTYDISLPLRVCVEFKQGGTGTGTPTPGGGAILGPDGIVPGSTPPVACDEASQQTGPGAFDKARFYMLKLDWKYDSIAAEQCNYVSGQKSDKQNNFCDGVQHLAALTKKVKAIRETVSANEAKFNSEETMKKVYGITEDTKLSEYKISSRLPQWMIEHVIINQDVVFNAGKFQWVSDKTKTKPMAYMVSKKSDELLVKGAVSSEMFTRVKALNEVTNKTPNPETFGVIVSKMSEALTGLAALPADSDKIVLLFEKKPELDGLLPKLGADLVSIKDTQFYALTLNEYGLFHQQLAAVLDLDKKQSADIQIGDTTVNVTNAAMQSMLANIKVLSAVEEGEGSEYTYFAYKNGKLRKELEGSKIDLEKFFETFVLAQTLLIKDNYSQQLKDNFQSAYQGAFGSEKDTDYLNVKNWEFESPQLSQSGVYMTMIEYNWADSQKPLKIGITKDTSAVPQDVADAVANNPLFSMPFDVLTVPGTDFGTGTSEQFLIAAQTRSNVTGQTMVASQVKKLGDAKLHSGVLFELNQNNLVFAPSVAYAFSQTQAGETGLLYEVKMGGNSAPAIRWSSGEGGLGTPKSICGITGDNQYYLVKGQSTAGTLFLPAEATPASVRLICTQNTASLSGKKFEFKNGIVAPSALTGVSTTKDSKANNAMDLGLSSASAVSLYDMVQGIRSGYVCISSSGGSMTMHWNAKQIK</sequence>
<dbReference type="Proteomes" id="UP000675968">
    <property type="component" value="Unassembled WGS sequence"/>
</dbReference>
<dbReference type="InterPro" id="IPR013783">
    <property type="entry name" value="Ig-like_fold"/>
</dbReference>
<feature type="transmembrane region" description="Helical" evidence="1">
    <location>
        <begin position="49"/>
        <end position="69"/>
    </location>
</feature>
<dbReference type="EMBL" id="JAGVWC010000009">
    <property type="protein sequence ID" value="MBS3061452.1"/>
    <property type="molecule type" value="Genomic_DNA"/>
</dbReference>
<evidence type="ECO:0000313" key="2">
    <source>
        <dbReference type="EMBL" id="MBS3061452.1"/>
    </source>
</evidence>
<keyword evidence="1" id="KW-0472">Membrane</keyword>
<dbReference type="GO" id="GO:0004180">
    <property type="term" value="F:carboxypeptidase activity"/>
    <property type="evidence" value="ECO:0007669"/>
    <property type="project" value="UniProtKB-KW"/>
</dbReference>